<name>A0ABS8WZ74_DATST</name>
<evidence type="ECO:0000313" key="5">
    <source>
        <dbReference type="Proteomes" id="UP000823775"/>
    </source>
</evidence>
<evidence type="ECO:0000256" key="2">
    <source>
        <dbReference type="ARBA" id="ARBA00023242"/>
    </source>
</evidence>
<dbReference type="InterPro" id="IPR039774">
    <property type="entry name" value="Sin3-like"/>
</dbReference>
<sequence>MMMMRLLKGKQMTLIKQSSLVNKIKVADTLEKYPNLMEGFNEFIERYERVGVMTNSNLVKEEVKDEEHKCKLGIPPTYQIKEENEASQHRSELDASKTFEESKGCFEHFQNNDHVFKSFLDILNKYRVHKNVNGVYHEVAILLNDHKDLLDEFTKFLPNSSS</sequence>
<dbReference type="InterPro" id="IPR003822">
    <property type="entry name" value="PAH"/>
</dbReference>
<evidence type="ECO:0000313" key="4">
    <source>
        <dbReference type="EMBL" id="MCE3217151.1"/>
    </source>
</evidence>
<dbReference type="PANTHER" id="PTHR12346">
    <property type="entry name" value="SIN3B-RELATED"/>
    <property type="match status" value="1"/>
</dbReference>
<comment type="caution">
    <text evidence="4">The sequence shown here is derived from an EMBL/GenBank/DDBJ whole genome shotgun (WGS) entry which is preliminary data.</text>
</comment>
<dbReference type="Pfam" id="PF02671">
    <property type="entry name" value="PAH"/>
    <property type="match status" value="1"/>
</dbReference>
<organism evidence="4 5">
    <name type="scientific">Datura stramonium</name>
    <name type="common">Jimsonweed</name>
    <name type="synonym">Common thornapple</name>
    <dbReference type="NCBI Taxonomy" id="4076"/>
    <lineage>
        <taxon>Eukaryota</taxon>
        <taxon>Viridiplantae</taxon>
        <taxon>Streptophyta</taxon>
        <taxon>Embryophyta</taxon>
        <taxon>Tracheophyta</taxon>
        <taxon>Spermatophyta</taxon>
        <taxon>Magnoliopsida</taxon>
        <taxon>eudicotyledons</taxon>
        <taxon>Gunneridae</taxon>
        <taxon>Pentapetalae</taxon>
        <taxon>asterids</taxon>
        <taxon>lamiids</taxon>
        <taxon>Solanales</taxon>
        <taxon>Solanaceae</taxon>
        <taxon>Solanoideae</taxon>
        <taxon>Datureae</taxon>
        <taxon>Datura</taxon>
    </lineage>
</organism>
<dbReference type="Gene3D" id="1.20.1160.11">
    <property type="entry name" value="Paired amphipathic helix"/>
    <property type="match status" value="1"/>
</dbReference>
<comment type="subcellular location">
    <subcellularLocation>
        <location evidence="1 3">Nucleus</location>
    </subcellularLocation>
</comment>
<dbReference type="SUPFAM" id="SSF47762">
    <property type="entry name" value="PAH2 domain"/>
    <property type="match status" value="1"/>
</dbReference>
<dbReference type="InterPro" id="IPR036600">
    <property type="entry name" value="PAH_sf"/>
</dbReference>
<keyword evidence="2 3" id="KW-0539">Nucleus</keyword>
<reference evidence="4 5" key="1">
    <citation type="journal article" date="2021" name="BMC Genomics">
        <title>Datura genome reveals duplications of psychoactive alkaloid biosynthetic genes and high mutation rate following tissue culture.</title>
        <authorList>
            <person name="Rajewski A."/>
            <person name="Carter-House D."/>
            <person name="Stajich J."/>
            <person name="Litt A."/>
        </authorList>
    </citation>
    <scope>NUCLEOTIDE SEQUENCE [LARGE SCALE GENOMIC DNA]</scope>
    <source>
        <strain evidence="4">AR-01</strain>
    </source>
</reference>
<evidence type="ECO:0000256" key="1">
    <source>
        <dbReference type="ARBA" id="ARBA00004123"/>
    </source>
</evidence>
<evidence type="ECO:0000256" key="3">
    <source>
        <dbReference type="PROSITE-ProRule" id="PRU00810"/>
    </source>
</evidence>
<dbReference type="Proteomes" id="UP000823775">
    <property type="component" value="Unassembled WGS sequence"/>
</dbReference>
<dbReference type="PROSITE" id="PS51477">
    <property type="entry name" value="PAH"/>
    <property type="match status" value="1"/>
</dbReference>
<accession>A0ABS8WZ74</accession>
<protein>
    <submittedName>
        <fullName evidence="4">Uncharacterized protein</fullName>
    </submittedName>
</protein>
<keyword evidence="5" id="KW-1185">Reference proteome</keyword>
<dbReference type="EMBL" id="JACEIK010015907">
    <property type="protein sequence ID" value="MCE3217151.1"/>
    <property type="molecule type" value="Genomic_DNA"/>
</dbReference>
<gene>
    <name evidence="4" type="ORF">HAX54_010651</name>
</gene>
<dbReference type="PANTHER" id="PTHR12346:SF56">
    <property type="entry name" value="PAIRED AMPHIPATHIC HELIX PROTEIN SIN3-LIKE 2"/>
    <property type="match status" value="1"/>
</dbReference>
<proteinExistence type="predicted"/>